<feature type="compositionally biased region" description="Basic and acidic residues" evidence="1">
    <location>
        <begin position="552"/>
        <end position="565"/>
    </location>
</feature>
<dbReference type="Proteomes" id="UP000585474">
    <property type="component" value="Unassembled WGS sequence"/>
</dbReference>
<evidence type="ECO:0000256" key="1">
    <source>
        <dbReference type="SAM" id="MobiDB-lite"/>
    </source>
</evidence>
<gene>
    <name evidence="2" type="ORF">Acr_15g0008670</name>
</gene>
<dbReference type="PANTHER" id="PTHR11851:SF190">
    <property type="entry name" value="MITOCHONDRIAL-PROCESSING PEPTIDASE SUBUNIT ALPHA"/>
    <property type="match status" value="1"/>
</dbReference>
<protein>
    <submittedName>
        <fullName evidence="2">Insulinase (Peptidase family M16) protein</fullName>
    </submittedName>
</protein>
<feature type="region of interest" description="Disordered" evidence="1">
    <location>
        <begin position="549"/>
        <end position="572"/>
    </location>
</feature>
<name>A0A7J0FU80_9ERIC</name>
<dbReference type="AlphaFoldDB" id="A0A7J0FU80"/>
<accession>A0A7J0FU80</accession>
<evidence type="ECO:0000313" key="3">
    <source>
        <dbReference type="Proteomes" id="UP000585474"/>
    </source>
</evidence>
<keyword evidence="3" id="KW-1185">Reference proteome</keyword>
<dbReference type="PANTHER" id="PTHR11851">
    <property type="entry name" value="METALLOPROTEASE"/>
    <property type="match status" value="1"/>
</dbReference>
<evidence type="ECO:0000313" key="2">
    <source>
        <dbReference type="EMBL" id="GFZ02259.1"/>
    </source>
</evidence>
<dbReference type="InterPro" id="IPR050361">
    <property type="entry name" value="MPP/UQCRC_Complex"/>
</dbReference>
<proteinExistence type="predicted"/>
<dbReference type="EMBL" id="BJWL01000015">
    <property type="protein sequence ID" value="GFZ02259.1"/>
    <property type="molecule type" value="Genomic_DNA"/>
</dbReference>
<sequence length="838" mass="93222">MIVTSPELKKVKEELSNDPQGFSWRPFTSGENHTAPRIVLAASGVEHEELLSVAEPLLSDLPCMPRHHYPASVYVGLEYGHEADLEEIHFILAFEVLGGVHNKKEAVTWMVLQVIYNDWIVMCEFVMRKSKVDTSEIIPPFGFSRSAPSLMSSSNICTLTTWSRLSSFISPCLLVAGYLIRFVFPTFYSFTVLGVPNIRGAARLLRLRFDSIAVVPLLRVGGASLSDTDMALNWAQTLIRDSEALAQFCVNHRIPDDVVIERPGPNDDADWVGGEGNRMPRERLEFTAEDLFHVYCVVKPRRNPKTQMLEGNHYFRLRKPNQPQTRLVTDSPDKDQYLNDFIWVSGQWEFLVDEPDPFLIPRHRGYVPIGDTFCKPDYASLRFTRLRPLYWYAIPLRAARQGRPILPPLQIRRPGSRPRSSLSDDVSDLFEGTSAELRRLLEEAEGESSGSSESSSSSWDIDLGDEALNEEAEVEDGEEVDQVPAALPLVPAPLVLGPEPINLPSSDSDVAIVEPREIVEHFYSHNGSSSFGSQLNAEIMAPKVRILGKKQAPREPLDRKGEKMPDQPLAPPSYGPPNLPLWSSANKFTSADTSKDHETCIALGNAVMLPQDVTDHAVETTTEFGGKLIMLGAQLFQRAVSSSLQLKQAEIAILQQNHAQQEASDLKAFACGEVYKELFDHAFERARDVSHLIIPRGRLLPLQSNSLPLRSDIHQSTCPTSTKRKYAILPADEGNINTAVVEAHAGVAETTDRDRAREAEGDRAIEAEVRYSARAGCLVELASPSPPHSPSIEVLWESCLISRQLSQDLKESVKGRVAALLAVLDDRDMVPLSFRMEG</sequence>
<dbReference type="GO" id="GO:0005739">
    <property type="term" value="C:mitochondrion"/>
    <property type="evidence" value="ECO:0007669"/>
    <property type="project" value="TreeGrafter"/>
</dbReference>
<feature type="compositionally biased region" description="Low complexity" evidence="1">
    <location>
        <begin position="408"/>
        <end position="423"/>
    </location>
</feature>
<dbReference type="OrthoDB" id="1750920at2759"/>
<feature type="region of interest" description="Disordered" evidence="1">
    <location>
        <begin position="407"/>
        <end position="426"/>
    </location>
</feature>
<reference evidence="2 3" key="1">
    <citation type="submission" date="2019-07" db="EMBL/GenBank/DDBJ databases">
        <title>De Novo Assembly of kiwifruit Actinidia rufa.</title>
        <authorList>
            <person name="Sugita-Konishi S."/>
            <person name="Sato K."/>
            <person name="Mori E."/>
            <person name="Abe Y."/>
            <person name="Kisaki G."/>
            <person name="Hamano K."/>
            <person name="Suezawa K."/>
            <person name="Otani M."/>
            <person name="Fukuda T."/>
            <person name="Manabe T."/>
            <person name="Gomi K."/>
            <person name="Tabuchi M."/>
            <person name="Akimitsu K."/>
            <person name="Kataoka I."/>
        </authorList>
    </citation>
    <scope>NUCLEOTIDE SEQUENCE [LARGE SCALE GENOMIC DNA]</scope>
    <source>
        <strain evidence="3">cv. Fuchu</strain>
    </source>
</reference>
<comment type="caution">
    <text evidence="2">The sequence shown here is derived from an EMBL/GenBank/DDBJ whole genome shotgun (WGS) entry which is preliminary data.</text>
</comment>
<organism evidence="2 3">
    <name type="scientific">Actinidia rufa</name>
    <dbReference type="NCBI Taxonomy" id="165716"/>
    <lineage>
        <taxon>Eukaryota</taxon>
        <taxon>Viridiplantae</taxon>
        <taxon>Streptophyta</taxon>
        <taxon>Embryophyta</taxon>
        <taxon>Tracheophyta</taxon>
        <taxon>Spermatophyta</taxon>
        <taxon>Magnoliopsida</taxon>
        <taxon>eudicotyledons</taxon>
        <taxon>Gunneridae</taxon>
        <taxon>Pentapetalae</taxon>
        <taxon>asterids</taxon>
        <taxon>Ericales</taxon>
        <taxon>Actinidiaceae</taxon>
        <taxon>Actinidia</taxon>
    </lineage>
</organism>